<dbReference type="SUPFAM" id="SSF52374">
    <property type="entry name" value="Nucleotidylyl transferase"/>
    <property type="match status" value="1"/>
</dbReference>
<protein>
    <recommendedName>
        <fullName evidence="3">Cytidyltransferase-like domain-containing protein</fullName>
    </recommendedName>
</protein>
<sequence>METNRNIKSSDKPDRRVVLVGGCFDLLHFGHISFLKQAKAQGDYLMVALESDENVRRVKGDARPIHTQHQRREMLEALSFVDEVVELPPMTKDEEYFALIRNIRPAVIALTEGDPILDKKMEQAKQAGAKVVIISKVHTPSTSQLAKLLDLE</sequence>
<feature type="domain" description="Cytidyltransferase-like" evidence="3">
    <location>
        <begin position="19"/>
        <end position="118"/>
    </location>
</feature>
<evidence type="ECO:0000256" key="1">
    <source>
        <dbReference type="ARBA" id="ARBA00022679"/>
    </source>
</evidence>
<keyword evidence="1" id="KW-0808">Transferase</keyword>
<evidence type="ECO:0000259" key="3">
    <source>
        <dbReference type="Pfam" id="PF01467"/>
    </source>
</evidence>
<evidence type="ECO:0000256" key="2">
    <source>
        <dbReference type="ARBA" id="ARBA00022695"/>
    </source>
</evidence>
<keyword evidence="2" id="KW-0548">Nucleotidyltransferase</keyword>
<dbReference type="EMBL" id="MFIZ01000019">
    <property type="protein sequence ID" value="OGG11684.1"/>
    <property type="molecule type" value="Genomic_DNA"/>
</dbReference>
<dbReference type="PANTHER" id="PTHR43793:SF1">
    <property type="entry name" value="FAD SYNTHASE"/>
    <property type="match status" value="1"/>
</dbReference>
<dbReference type="GO" id="GO:0016779">
    <property type="term" value="F:nucleotidyltransferase activity"/>
    <property type="evidence" value="ECO:0007669"/>
    <property type="project" value="UniProtKB-KW"/>
</dbReference>
<gene>
    <name evidence="4" type="ORF">A2Z00_00630</name>
</gene>
<dbReference type="Pfam" id="PF01467">
    <property type="entry name" value="CTP_transf_like"/>
    <property type="match status" value="1"/>
</dbReference>
<dbReference type="Proteomes" id="UP000177268">
    <property type="component" value="Unassembled WGS sequence"/>
</dbReference>
<evidence type="ECO:0000313" key="5">
    <source>
        <dbReference type="Proteomes" id="UP000177268"/>
    </source>
</evidence>
<dbReference type="STRING" id="1798370.A2Z00_00630"/>
<name>A0A1F5ZH86_9BACT</name>
<dbReference type="InterPro" id="IPR014729">
    <property type="entry name" value="Rossmann-like_a/b/a_fold"/>
</dbReference>
<comment type="caution">
    <text evidence="4">The sequence shown here is derived from an EMBL/GenBank/DDBJ whole genome shotgun (WGS) entry which is preliminary data.</text>
</comment>
<dbReference type="InterPro" id="IPR050385">
    <property type="entry name" value="Archaeal_FAD_synthase"/>
</dbReference>
<dbReference type="InterPro" id="IPR004821">
    <property type="entry name" value="Cyt_trans-like"/>
</dbReference>
<reference evidence="4 5" key="1">
    <citation type="journal article" date="2016" name="Nat. Commun.">
        <title>Thousands of microbial genomes shed light on interconnected biogeochemical processes in an aquifer system.</title>
        <authorList>
            <person name="Anantharaman K."/>
            <person name="Brown C.T."/>
            <person name="Hug L.A."/>
            <person name="Sharon I."/>
            <person name="Castelle C.J."/>
            <person name="Probst A.J."/>
            <person name="Thomas B.C."/>
            <person name="Singh A."/>
            <person name="Wilkins M.J."/>
            <person name="Karaoz U."/>
            <person name="Brodie E.L."/>
            <person name="Williams K.H."/>
            <person name="Hubbard S.S."/>
            <person name="Banfield J.F."/>
        </authorList>
    </citation>
    <scope>NUCLEOTIDE SEQUENCE [LARGE SCALE GENOMIC DNA]</scope>
</reference>
<dbReference type="Gene3D" id="3.40.50.620">
    <property type="entry name" value="HUPs"/>
    <property type="match status" value="1"/>
</dbReference>
<evidence type="ECO:0000313" key="4">
    <source>
        <dbReference type="EMBL" id="OGG11684.1"/>
    </source>
</evidence>
<organism evidence="4 5">
    <name type="scientific">Candidatus Gottesmanbacteria bacterium RBG_13_45_10</name>
    <dbReference type="NCBI Taxonomy" id="1798370"/>
    <lineage>
        <taxon>Bacteria</taxon>
        <taxon>Candidatus Gottesmaniibacteriota</taxon>
    </lineage>
</organism>
<accession>A0A1F5ZH86</accession>
<proteinExistence type="predicted"/>
<dbReference type="NCBIfam" id="TIGR00125">
    <property type="entry name" value="cyt_tran_rel"/>
    <property type="match status" value="1"/>
</dbReference>
<dbReference type="PANTHER" id="PTHR43793">
    <property type="entry name" value="FAD SYNTHASE"/>
    <property type="match status" value="1"/>
</dbReference>
<dbReference type="AlphaFoldDB" id="A0A1F5ZH86"/>